<evidence type="ECO:0000313" key="11">
    <source>
        <dbReference type="Proteomes" id="UP001555100"/>
    </source>
</evidence>
<dbReference type="InterPro" id="IPR035906">
    <property type="entry name" value="MetI-like_sf"/>
</dbReference>
<evidence type="ECO:0000313" key="10">
    <source>
        <dbReference type="EMBL" id="MEW6955026.1"/>
    </source>
</evidence>
<name>A0ABV3NCT2_9ACTO</name>
<dbReference type="Pfam" id="PF00528">
    <property type="entry name" value="BPD_transp_1"/>
    <property type="match status" value="1"/>
</dbReference>
<dbReference type="PANTHER" id="PTHR30193:SF37">
    <property type="entry name" value="INNER MEMBRANE ABC TRANSPORTER PERMEASE PROTEIN YCJO"/>
    <property type="match status" value="1"/>
</dbReference>
<dbReference type="Proteomes" id="UP001555100">
    <property type="component" value="Unassembled WGS sequence"/>
</dbReference>
<organism evidence="10 11">
    <name type="scientific">Trueperella pyogenes</name>
    <dbReference type="NCBI Taxonomy" id="1661"/>
    <lineage>
        <taxon>Bacteria</taxon>
        <taxon>Bacillati</taxon>
        <taxon>Actinomycetota</taxon>
        <taxon>Actinomycetes</taxon>
        <taxon>Actinomycetales</taxon>
        <taxon>Actinomycetaceae</taxon>
        <taxon>Trueperella</taxon>
    </lineage>
</organism>
<evidence type="ECO:0000256" key="2">
    <source>
        <dbReference type="ARBA" id="ARBA00022448"/>
    </source>
</evidence>
<feature type="domain" description="ABC transmembrane type-1" evidence="9">
    <location>
        <begin position="91"/>
        <end position="308"/>
    </location>
</feature>
<evidence type="ECO:0000256" key="8">
    <source>
        <dbReference type="SAM" id="MobiDB-lite"/>
    </source>
</evidence>
<proteinExistence type="inferred from homology"/>
<gene>
    <name evidence="10" type="ORF">V3M73_08335</name>
</gene>
<keyword evidence="4 7" id="KW-0812">Transmembrane</keyword>
<dbReference type="InterPro" id="IPR000515">
    <property type="entry name" value="MetI-like"/>
</dbReference>
<evidence type="ECO:0000259" key="9">
    <source>
        <dbReference type="PROSITE" id="PS50928"/>
    </source>
</evidence>
<dbReference type="PROSITE" id="PS50928">
    <property type="entry name" value="ABC_TM1"/>
    <property type="match status" value="1"/>
</dbReference>
<feature type="region of interest" description="Disordered" evidence="8">
    <location>
        <begin position="1"/>
        <end position="25"/>
    </location>
</feature>
<evidence type="ECO:0000256" key="5">
    <source>
        <dbReference type="ARBA" id="ARBA00022989"/>
    </source>
</evidence>
<dbReference type="EMBL" id="JBAGNM010000009">
    <property type="protein sequence ID" value="MEW6955026.1"/>
    <property type="molecule type" value="Genomic_DNA"/>
</dbReference>
<keyword evidence="5 7" id="KW-1133">Transmembrane helix</keyword>
<dbReference type="PANTHER" id="PTHR30193">
    <property type="entry name" value="ABC TRANSPORTER PERMEASE PROTEIN"/>
    <property type="match status" value="1"/>
</dbReference>
<dbReference type="Gene3D" id="1.10.3720.10">
    <property type="entry name" value="MetI-like"/>
    <property type="match status" value="1"/>
</dbReference>
<keyword evidence="6 7" id="KW-0472">Membrane</keyword>
<sequence length="319" mass="35132">MMRVATNAAATPRPSSKTEKTGRRKYPTSVGYWPWAFIGLLMLGVAVFYYYPIVKNIVTSFQQTNAFGGNPQWVGLANYEKLLTRPDLFSAIGNTLLYTGIVLLGIPIAVLIASMIELPGLKYKGLYRAMYFMPYLAMPMAVAQVWKIIYNGHFGLLNQFLRAIGIQDPPFWLTSPGWVMLTVASFGLWGSIGFNVIICSAGLKTIPKELYEAAAIDGASSWQQFRKITIPLLSPSIFFLTIMTTIGGFQLFDGLYALLGGTGNPAEPSSRSLVYLFYTEAFVNNDPGLGAAVAIVILCFVAAVTAIQFLVQKKWVHYV</sequence>
<accession>A0ABV3NCT2</accession>
<feature type="transmembrane region" description="Helical" evidence="7">
    <location>
        <begin position="289"/>
        <end position="311"/>
    </location>
</feature>
<keyword evidence="3" id="KW-1003">Cell membrane</keyword>
<feature type="transmembrane region" description="Helical" evidence="7">
    <location>
        <begin position="30"/>
        <end position="51"/>
    </location>
</feature>
<keyword evidence="2 7" id="KW-0813">Transport</keyword>
<evidence type="ECO:0000256" key="4">
    <source>
        <dbReference type="ARBA" id="ARBA00022692"/>
    </source>
</evidence>
<evidence type="ECO:0000256" key="3">
    <source>
        <dbReference type="ARBA" id="ARBA00022475"/>
    </source>
</evidence>
<dbReference type="InterPro" id="IPR051393">
    <property type="entry name" value="ABC_transporter_permease"/>
</dbReference>
<comment type="subcellular location">
    <subcellularLocation>
        <location evidence="1 7">Cell membrane</location>
        <topology evidence="1 7">Multi-pass membrane protein</topology>
    </subcellularLocation>
</comment>
<comment type="similarity">
    <text evidence="7">Belongs to the binding-protein-dependent transport system permease family.</text>
</comment>
<comment type="caution">
    <text evidence="10">The sequence shown here is derived from an EMBL/GenBank/DDBJ whole genome shotgun (WGS) entry which is preliminary data.</text>
</comment>
<reference evidence="10 11" key="1">
    <citation type="submission" date="2024-01" db="EMBL/GenBank/DDBJ databases">
        <title>Genomic analysis and antimicrobial resistance profiles of Trueperella pyogenes isolated from domestic and wild animals.</title>
        <authorList>
            <person name="Magossi G."/>
            <person name="Gzyl K.E."/>
            <person name="Holman D.B."/>
            <person name="Amat S."/>
        </authorList>
    </citation>
    <scope>NUCLEOTIDE SEQUENCE [LARGE SCALE GENOMIC DNA]</scope>
    <source>
        <strain evidence="10 11">1494</strain>
    </source>
</reference>
<dbReference type="RefSeq" id="WP_170967680.1">
    <property type="nucleotide sequence ID" value="NZ_CP097247.1"/>
</dbReference>
<protein>
    <submittedName>
        <fullName evidence="10">Sugar ABC transporter permease</fullName>
    </submittedName>
</protein>
<dbReference type="SUPFAM" id="SSF161098">
    <property type="entry name" value="MetI-like"/>
    <property type="match status" value="1"/>
</dbReference>
<evidence type="ECO:0000256" key="6">
    <source>
        <dbReference type="ARBA" id="ARBA00023136"/>
    </source>
</evidence>
<evidence type="ECO:0000256" key="1">
    <source>
        <dbReference type="ARBA" id="ARBA00004651"/>
    </source>
</evidence>
<dbReference type="CDD" id="cd06261">
    <property type="entry name" value="TM_PBP2"/>
    <property type="match status" value="1"/>
</dbReference>
<feature type="transmembrane region" description="Helical" evidence="7">
    <location>
        <begin position="96"/>
        <end position="118"/>
    </location>
</feature>
<keyword evidence="11" id="KW-1185">Reference proteome</keyword>
<feature type="transmembrane region" description="Helical" evidence="7">
    <location>
        <begin position="232"/>
        <end position="252"/>
    </location>
</feature>
<feature type="transmembrane region" description="Helical" evidence="7">
    <location>
        <begin position="178"/>
        <end position="198"/>
    </location>
</feature>
<feature type="transmembrane region" description="Helical" evidence="7">
    <location>
        <begin position="130"/>
        <end position="149"/>
    </location>
</feature>
<evidence type="ECO:0000256" key="7">
    <source>
        <dbReference type="RuleBase" id="RU363032"/>
    </source>
</evidence>